<evidence type="ECO:0000313" key="2">
    <source>
        <dbReference type="EMBL" id="MFM9651775.1"/>
    </source>
</evidence>
<evidence type="ECO:0000313" key="3">
    <source>
        <dbReference type="Proteomes" id="UP001631993"/>
    </source>
</evidence>
<dbReference type="Pfam" id="PF08878">
    <property type="entry name" value="HamA"/>
    <property type="match status" value="1"/>
</dbReference>
<comment type="caution">
    <text evidence="2">The sequence shown here is derived from an EMBL/GenBank/DDBJ whole genome shotgun (WGS) entry which is preliminary data.</text>
</comment>
<evidence type="ECO:0000259" key="1">
    <source>
        <dbReference type="Pfam" id="PF08878"/>
    </source>
</evidence>
<dbReference type="Proteomes" id="UP001631993">
    <property type="component" value="Unassembled WGS sequence"/>
</dbReference>
<feature type="domain" description="Anti-bacteriophage protein A/HamA C-terminal" evidence="1">
    <location>
        <begin position="4"/>
        <end position="248"/>
    </location>
</feature>
<sequence length="269" mass="30233">MFDKWLRPQDVKQPDGLLEYQLLADEGLIEDGELVERLGHEVMRNYLAPGELANVFDDLGAPEVAGYLRKNKFPVDRKIRHGDFGEIVTGALYRRVRRWCVPVLKLRYKQTPAQAVQGTDVLAFRFRQDPPAVAVPEVKTRASRDNRVGSEAYDSLEKVLDRLDESIHFLMARCSDRGQVFLARRLGALLREPGRRQVERHMLFVHDAASWKEDIVAGLGTKVTQRTELTVVKIDDLKEFVGRVYEAAETAPGSTISSGKDDGTATGTA</sequence>
<dbReference type="RefSeq" id="WP_409085400.1">
    <property type="nucleotide sequence ID" value="NZ_JBJVMW010000027.1"/>
</dbReference>
<reference evidence="2 3" key="1">
    <citation type="submission" date="2024-12" db="EMBL/GenBank/DDBJ databases">
        <title>Forecasting of Potato common scab and diversities of Pathogenic streptomyces spp. in china.</title>
        <authorList>
            <person name="Handique U."/>
            <person name="Wu J."/>
        </authorList>
    </citation>
    <scope>NUCLEOTIDE SEQUENCE [LARGE SCALE GENOMIC DNA]</scope>
    <source>
        <strain evidence="2 3">ZRIMU1585</strain>
    </source>
</reference>
<keyword evidence="3" id="KW-1185">Reference proteome</keyword>
<accession>A0ABW9ITH4</accession>
<dbReference type="EMBL" id="JBJVNE010000023">
    <property type="protein sequence ID" value="MFM9651775.1"/>
    <property type="molecule type" value="Genomic_DNA"/>
</dbReference>
<gene>
    <name evidence="2" type="ORF">ACKI1S_37190</name>
</gene>
<name>A0ABW9ITH4_STRGJ</name>
<protein>
    <submittedName>
        <fullName evidence="2">Hachiman antiphage defense system protein HamA</fullName>
    </submittedName>
</protein>
<dbReference type="InterPro" id="IPR014976">
    <property type="entry name" value="AbpA_HamA_C"/>
</dbReference>
<organism evidence="2 3">
    <name type="scientific">Streptomyces galilaeus</name>
    <dbReference type="NCBI Taxonomy" id="33899"/>
    <lineage>
        <taxon>Bacteria</taxon>
        <taxon>Bacillati</taxon>
        <taxon>Actinomycetota</taxon>
        <taxon>Actinomycetes</taxon>
        <taxon>Kitasatosporales</taxon>
        <taxon>Streptomycetaceae</taxon>
        <taxon>Streptomyces</taxon>
    </lineage>
</organism>
<proteinExistence type="predicted"/>